<accession>A0A087U5B7</accession>
<gene>
    <name evidence="1" type="ORF">X975_20854</name>
</gene>
<evidence type="ECO:0000313" key="2">
    <source>
        <dbReference type="Proteomes" id="UP000054359"/>
    </source>
</evidence>
<proteinExistence type="predicted"/>
<dbReference type="EMBL" id="KK118251">
    <property type="protein sequence ID" value="KFM72556.1"/>
    <property type="molecule type" value="Genomic_DNA"/>
</dbReference>
<reference evidence="1 2" key="1">
    <citation type="submission" date="2013-11" db="EMBL/GenBank/DDBJ databases">
        <title>Genome sequencing of Stegodyphus mimosarum.</title>
        <authorList>
            <person name="Bechsgaard J."/>
        </authorList>
    </citation>
    <scope>NUCLEOTIDE SEQUENCE [LARGE SCALE GENOMIC DNA]</scope>
</reference>
<sequence>MKDKPVSHKNQNTFKFLTFAERISNINIDVIHQIGKISASPDEANTFFLEAIEKWVDLNYTQDYGELQKEIGPEIRNLSQIVFRQDEIIEILLKYLKKEDSLALDAVLELTVALARDLQFDFYPHFPKFFSAITLHLSTKDTELLEKLFTCLAYLFKFLWRYMVKDMKNVYRLFSSLLRESNREHIRIFAVESFAFLIRKVQDKEDLFSFIFKELQLKPEHSIGVGQLFFEVVKGVKEQFHSCTENV</sequence>
<dbReference type="GO" id="GO:0030686">
    <property type="term" value="C:90S preribosome"/>
    <property type="evidence" value="ECO:0007669"/>
    <property type="project" value="TreeGrafter"/>
</dbReference>
<dbReference type="OMA" id="NREHIRI"/>
<dbReference type="STRING" id="407821.A0A087U5B7"/>
<dbReference type="OrthoDB" id="360653at2759"/>
<name>A0A087U5B7_STEMI</name>
<dbReference type="Gene3D" id="1.25.10.10">
    <property type="entry name" value="Leucine-rich Repeat Variant"/>
    <property type="match status" value="1"/>
</dbReference>
<dbReference type="InterPro" id="IPR052575">
    <property type="entry name" value="SSU_processome_comp_20"/>
</dbReference>
<dbReference type="PANTHER" id="PTHR17695:SF11">
    <property type="entry name" value="SMALL SUBUNIT PROCESSOME COMPONENT 20 HOMOLOG"/>
    <property type="match status" value="1"/>
</dbReference>
<dbReference type="PANTHER" id="PTHR17695">
    <property type="entry name" value="SMALL SUBUNIT PROCESSOME COMPONENT 20 HOMOLOG"/>
    <property type="match status" value="1"/>
</dbReference>
<protein>
    <submittedName>
        <fullName evidence="1">Small subunit processome component 20-like protein</fullName>
    </submittedName>
</protein>
<dbReference type="AlphaFoldDB" id="A0A087U5B7"/>
<dbReference type="GO" id="GO:0032040">
    <property type="term" value="C:small-subunit processome"/>
    <property type="evidence" value="ECO:0007669"/>
    <property type="project" value="TreeGrafter"/>
</dbReference>
<dbReference type="InterPro" id="IPR016024">
    <property type="entry name" value="ARM-type_fold"/>
</dbReference>
<dbReference type="Proteomes" id="UP000054359">
    <property type="component" value="Unassembled WGS sequence"/>
</dbReference>
<dbReference type="SUPFAM" id="SSF48371">
    <property type="entry name" value="ARM repeat"/>
    <property type="match status" value="1"/>
</dbReference>
<evidence type="ECO:0000313" key="1">
    <source>
        <dbReference type="EMBL" id="KFM72556.1"/>
    </source>
</evidence>
<keyword evidence="2" id="KW-1185">Reference proteome</keyword>
<organism evidence="1 2">
    <name type="scientific">Stegodyphus mimosarum</name>
    <name type="common">African social velvet spider</name>
    <dbReference type="NCBI Taxonomy" id="407821"/>
    <lineage>
        <taxon>Eukaryota</taxon>
        <taxon>Metazoa</taxon>
        <taxon>Ecdysozoa</taxon>
        <taxon>Arthropoda</taxon>
        <taxon>Chelicerata</taxon>
        <taxon>Arachnida</taxon>
        <taxon>Araneae</taxon>
        <taxon>Araneomorphae</taxon>
        <taxon>Entelegynae</taxon>
        <taxon>Eresoidea</taxon>
        <taxon>Eresidae</taxon>
        <taxon>Stegodyphus</taxon>
    </lineage>
</organism>
<feature type="non-terminal residue" evidence="1">
    <location>
        <position position="247"/>
    </location>
</feature>
<dbReference type="InterPro" id="IPR011989">
    <property type="entry name" value="ARM-like"/>
</dbReference>